<dbReference type="KEGG" id="tig:THII_3151"/>
<keyword evidence="4 8" id="KW-0812">Transmembrane</keyword>
<dbReference type="PANTHER" id="PTHR22926:SF3">
    <property type="entry name" value="UNDECAPRENYL-PHOSPHATE ALPHA-N-ACETYLGLUCOSAMINYL 1-PHOSPHATE TRANSFERASE"/>
    <property type="match status" value="1"/>
</dbReference>
<feature type="binding site" evidence="7">
    <location>
        <position position="212"/>
    </location>
    <ligand>
        <name>Mg(2+)</name>
        <dbReference type="ChEBI" id="CHEBI:18420"/>
    </ligand>
</feature>
<evidence type="ECO:0000256" key="1">
    <source>
        <dbReference type="ARBA" id="ARBA00004651"/>
    </source>
</evidence>
<evidence type="ECO:0000256" key="2">
    <source>
        <dbReference type="ARBA" id="ARBA00022475"/>
    </source>
</evidence>
<accession>A0A090AGQ7</accession>
<dbReference type="EMBL" id="AP014633">
    <property type="protein sequence ID" value="BAP57448.1"/>
    <property type="molecule type" value="Genomic_DNA"/>
</dbReference>
<keyword evidence="2" id="KW-1003">Cell membrane</keyword>
<feature type="transmembrane region" description="Helical" evidence="8">
    <location>
        <begin position="289"/>
        <end position="308"/>
    </location>
</feature>
<organism evidence="9 10">
    <name type="scientific">Thioploca ingrica</name>
    <dbReference type="NCBI Taxonomy" id="40754"/>
    <lineage>
        <taxon>Bacteria</taxon>
        <taxon>Pseudomonadati</taxon>
        <taxon>Pseudomonadota</taxon>
        <taxon>Gammaproteobacteria</taxon>
        <taxon>Thiotrichales</taxon>
        <taxon>Thiotrichaceae</taxon>
        <taxon>Thioploca</taxon>
    </lineage>
</organism>
<feature type="transmembrane region" description="Helical" evidence="8">
    <location>
        <begin position="184"/>
        <end position="201"/>
    </location>
</feature>
<feature type="binding site" evidence="7">
    <location>
        <position position="152"/>
    </location>
    <ligand>
        <name>Mg(2+)</name>
        <dbReference type="ChEBI" id="CHEBI:18420"/>
    </ligand>
</feature>
<dbReference type="GO" id="GO:0016780">
    <property type="term" value="F:phosphotransferase activity, for other substituted phosphate groups"/>
    <property type="evidence" value="ECO:0007669"/>
    <property type="project" value="InterPro"/>
</dbReference>
<sequence>MVFTLMVVAFSVSALLTRYFIHSTTILPILDTPNARSLHRYPIPITGGIAILIAIILSTALMTQFYRALPYYCWELGISSLLIAAISFIDDCHHLSALSRLVVHFLAAYLLLWPGEFELIVFGLPGIEWQWPLIFQMGISVLFIVWMINLYNFMDGMDGFAGGMAVIGFGTLAIFGQLAAQPAFMALNLIIASASGGFLLFNFPPARIFMGDTGASTLGFLAAALSLWGNREGIFPLWIAVLLFSPFIVDASVTLLRRMLRGEKIWLAHKSHYYQRLVELGWGHKRTVLLEYLLMVACSISALLALHSPIYVQWSLLVAWGLIYIFIMYSVSWLEKTRIVR</sequence>
<feature type="transmembrane region" description="Helical" evidence="8">
    <location>
        <begin position="42"/>
        <end position="63"/>
    </location>
</feature>
<dbReference type="PANTHER" id="PTHR22926">
    <property type="entry name" value="PHOSPHO-N-ACETYLMURAMOYL-PENTAPEPTIDE-TRANSFERASE"/>
    <property type="match status" value="1"/>
</dbReference>
<evidence type="ECO:0000313" key="9">
    <source>
        <dbReference type="EMBL" id="BAP57448.1"/>
    </source>
</evidence>
<comment type="cofactor">
    <cofactor evidence="7">
        <name>Mg(2+)</name>
        <dbReference type="ChEBI" id="CHEBI:18420"/>
    </cofactor>
</comment>
<dbReference type="HOGENOM" id="CLU_023982_3_0_6"/>
<evidence type="ECO:0000256" key="7">
    <source>
        <dbReference type="PIRSR" id="PIRSR600715-1"/>
    </source>
</evidence>
<dbReference type="GO" id="GO:0005886">
    <property type="term" value="C:plasma membrane"/>
    <property type="evidence" value="ECO:0007669"/>
    <property type="project" value="UniProtKB-SubCell"/>
</dbReference>
<feature type="transmembrane region" description="Helical" evidence="8">
    <location>
        <begin position="160"/>
        <end position="178"/>
    </location>
</feature>
<dbReference type="OrthoDB" id="9783652at2"/>
<feature type="transmembrane region" description="Helical" evidence="8">
    <location>
        <begin position="129"/>
        <end position="148"/>
    </location>
</feature>
<feature type="transmembrane region" description="Helical" evidence="8">
    <location>
        <begin position="69"/>
        <end position="89"/>
    </location>
</feature>
<keyword evidence="10" id="KW-1185">Reference proteome</keyword>
<dbReference type="STRING" id="40754.THII_3151"/>
<keyword evidence="7" id="KW-0460">Magnesium</keyword>
<feature type="transmembrane region" description="Helical" evidence="8">
    <location>
        <begin position="101"/>
        <end position="123"/>
    </location>
</feature>
<evidence type="ECO:0000256" key="5">
    <source>
        <dbReference type="ARBA" id="ARBA00022989"/>
    </source>
</evidence>
<dbReference type="GO" id="GO:0009103">
    <property type="term" value="P:lipopolysaccharide biosynthetic process"/>
    <property type="evidence" value="ECO:0007669"/>
    <property type="project" value="TreeGrafter"/>
</dbReference>
<feature type="transmembrane region" description="Helical" evidence="8">
    <location>
        <begin position="314"/>
        <end position="334"/>
    </location>
</feature>
<keyword evidence="5 8" id="KW-1133">Transmembrane helix</keyword>
<dbReference type="CDD" id="cd06854">
    <property type="entry name" value="GT_WbpL_WbcO_like"/>
    <property type="match status" value="1"/>
</dbReference>
<evidence type="ECO:0000256" key="6">
    <source>
        <dbReference type="ARBA" id="ARBA00023136"/>
    </source>
</evidence>
<evidence type="ECO:0000256" key="4">
    <source>
        <dbReference type="ARBA" id="ARBA00022692"/>
    </source>
</evidence>
<dbReference type="GO" id="GO:0071555">
    <property type="term" value="P:cell wall organization"/>
    <property type="evidence" value="ECO:0007669"/>
    <property type="project" value="TreeGrafter"/>
</dbReference>
<dbReference type="GO" id="GO:0046872">
    <property type="term" value="F:metal ion binding"/>
    <property type="evidence" value="ECO:0007669"/>
    <property type="project" value="UniProtKB-KW"/>
</dbReference>
<comment type="subcellular location">
    <subcellularLocation>
        <location evidence="1">Cell membrane</location>
        <topology evidence="1">Multi-pass membrane protein</topology>
    </subcellularLocation>
</comment>
<dbReference type="Proteomes" id="UP000031623">
    <property type="component" value="Chromosome"/>
</dbReference>
<reference evidence="9 10" key="1">
    <citation type="journal article" date="2014" name="ISME J.">
        <title>Ecophysiology of Thioploca ingrica as revealed by the complete genome sequence supplemented with proteomic evidence.</title>
        <authorList>
            <person name="Kojima H."/>
            <person name="Ogura Y."/>
            <person name="Yamamoto N."/>
            <person name="Togashi T."/>
            <person name="Mori H."/>
            <person name="Watanabe T."/>
            <person name="Nemoto F."/>
            <person name="Kurokawa K."/>
            <person name="Hayashi T."/>
            <person name="Fukui M."/>
        </authorList>
    </citation>
    <scope>NUCLEOTIDE SEQUENCE [LARGE SCALE GENOMIC DNA]</scope>
</reference>
<dbReference type="InterPro" id="IPR000715">
    <property type="entry name" value="Glycosyl_transferase_4"/>
</dbReference>
<evidence type="ECO:0000256" key="8">
    <source>
        <dbReference type="SAM" id="Phobius"/>
    </source>
</evidence>
<protein>
    <submittedName>
        <fullName evidence="9">UDP-N-acetylmuramyl pentapeptide phosphotransferase/UDP-N-acetylglucosamine-1-phosphate transferase</fullName>
    </submittedName>
</protein>
<feature type="transmembrane region" description="Helical" evidence="8">
    <location>
        <begin position="6"/>
        <end position="30"/>
    </location>
</feature>
<dbReference type="GO" id="GO:0044038">
    <property type="term" value="P:cell wall macromolecule biosynthetic process"/>
    <property type="evidence" value="ECO:0007669"/>
    <property type="project" value="TreeGrafter"/>
</dbReference>
<name>A0A090AGQ7_9GAMM</name>
<proteinExistence type="predicted"/>
<evidence type="ECO:0000313" key="10">
    <source>
        <dbReference type="Proteomes" id="UP000031623"/>
    </source>
</evidence>
<keyword evidence="3 9" id="KW-0808">Transferase</keyword>
<keyword evidence="7" id="KW-0479">Metal-binding</keyword>
<evidence type="ECO:0000256" key="3">
    <source>
        <dbReference type="ARBA" id="ARBA00022679"/>
    </source>
</evidence>
<feature type="transmembrane region" description="Helical" evidence="8">
    <location>
        <begin position="234"/>
        <end position="256"/>
    </location>
</feature>
<gene>
    <name evidence="9" type="ORF">THII_3151</name>
</gene>
<keyword evidence="6 8" id="KW-0472">Membrane</keyword>
<dbReference type="AlphaFoldDB" id="A0A090AGQ7"/>
<dbReference type="Pfam" id="PF00953">
    <property type="entry name" value="Glycos_transf_4"/>
    <property type="match status" value="1"/>
</dbReference>